<dbReference type="AlphaFoldDB" id="A0A521DMQ0"/>
<dbReference type="SUPFAM" id="SSF160631">
    <property type="entry name" value="SMI1/KNR4-like"/>
    <property type="match status" value="1"/>
</dbReference>
<dbReference type="InterPro" id="IPR018958">
    <property type="entry name" value="Knr4/Smi1-like_dom"/>
</dbReference>
<keyword evidence="3" id="KW-1185">Reference proteome</keyword>
<proteinExistence type="predicted"/>
<dbReference type="InterPro" id="IPR037883">
    <property type="entry name" value="Knr4/Smi1-like_sf"/>
</dbReference>
<evidence type="ECO:0000259" key="1">
    <source>
        <dbReference type="SMART" id="SM00860"/>
    </source>
</evidence>
<organism evidence="2 3">
    <name type="scientific">Melghirimyces algeriensis</name>
    <dbReference type="NCBI Taxonomy" id="910412"/>
    <lineage>
        <taxon>Bacteria</taxon>
        <taxon>Bacillati</taxon>
        <taxon>Bacillota</taxon>
        <taxon>Bacilli</taxon>
        <taxon>Bacillales</taxon>
        <taxon>Thermoactinomycetaceae</taxon>
        <taxon>Melghirimyces</taxon>
    </lineage>
</organism>
<dbReference type="Gene3D" id="3.40.1580.10">
    <property type="entry name" value="SMI1/KNR4-like"/>
    <property type="match status" value="1"/>
</dbReference>
<dbReference type="SMART" id="SM00860">
    <property type="entry name" value="SMI1_KNR4"/>
    <property type="match status" value="1"/>
</dbReference>
<dbReference type="Proteomes" id="UP000315636">
    <property type="component" value="Unassembled WGS sequence"/>
</dbReference>
<gene>
    <name evidence="2" type="ORF">SAMN06264849_106130</name>
</gene>
<dbReference type="OrthoDB" id="8657476at2"/>
<evidence type="ECO:0000313" key="2">
    <source>
        <dbReference type="EMBL" id="SMO72987.1"/>
    </source>
</evidence>
<accession>A0A521DMQ0</accession>
<evidence type="ECO:0000313" key="3">
    <source>
        <dbReference type="Proteomes" id="UP000315636"/>
    </source>
</evidence>
<dbReference type="Pfam" id="PF09346">
    <property type="entry name" value="SMI1_KNR4"/>
    <property type="match status" value="1"/>
</dbReference>
<protein>
    <submittedName>
        <fullName evidence="2">SMI1-KNR4 cell-wall</fullName>
    </submittedName>
</protein>
<reference evidence="2 3" key="1">
    <citation type="submission" date="2017-05" db="EMBL/GenBank/DDBJ databases">
        <authorList>
            <person name="Varghese N."/>
            <person name="Submissions S."/>
        </authorList>
    </citation>
    <scope>NUCLEOTIDE SEQUENCE [LARGE SCALE GENOMIC DNA]</scope>
    <source>
        <strain evidence="2 3">DSM 45474</strain>
    </source>
</reference>
<feature type="domain" description="Knr4/Smi1-like" evidence="1">
    <location>
        <begin position="9"/>
        <end position="136"/>
    </location>
</feature>
<dbReference type="EMBL" id="FXTI01000006">
    <property type="protein sequence ID" value="SMO72987.1"/>
    <property type="molecule type" value="Genomic_DNA"/>
</dbReference>
<dbReference type="RefSeq" id="WP_142505711.1">
    <property type="nucleotide sequence ID" value="NZ_FXTI01000006.1"/>
</dbReference>
<name>A0A521DMQ0_9BACL</name>
<sequence>MEWRKNETPANSSIIRDIEQKLGICFPADYLQVVKDSHGKQPTPNVIDFGGLQEKVFGSLLSFEEGCPVNLWFTYKSVKDVLPKKVIPFGCDPFGNLYCFDYRKSEDPTIVYWYHEADRITKVCDTFTELEGMFYEPEGIEEEVEKVLRLMEENEKNNFDSK</sequence>